<accession>A0A8S5P3F1</accession>
<organism evidence="2">
    <name type="scientific">Siphoviridae sp. ctNwR4</name>
    <dbReference type="NCBI Taxonomy" id="2825474"/>
    <lineage>
        <taxon>Viruses</taxon>
        <taxon>Duplodnaviria</taxon>
        <taxon>Heunggongvirae</taxon>
        <taxon>Uroviricota</taxon>
        <taxon>Caudoviricetes</taxon>
    </lineage>
</organism>
<proteinExistence type="predicted"/>
<evidence type="ECO:0000259" key="1">
    <source>
        <dbReference type="Pfam" id="PF19789"/>
    </source>
</evidence>
<evidence type="ECO:0000313" key="2">
    <source>
        <dbReference type="EMBL" id="DAE00979.1"/>
    </source>
</evidence>
<dbReference type="InterPro" id="IPR046240">
    <property type="entry name" value="DUF6273"/>
</dbReference>
<sequence>MYICTCLVRCVTRPEAVWWWLRSPNYNNNNNFCNVNTGGGNNNNNAYYSAGVLPGFCDAGSNGVAKVKDDPRKRRYTSLGENP</sequence>
<dbReference type="Pfam" id="PF19789">
    <property type="entry name" value="DUF6273"/>
    <property type="match status" value="1"/>
</dbReference>
<protein>
    <recommendedName>
        <fullName evidence="1">DUF6273 domain-containing protein</fullName>
    </recommendedName>
</protein>
<name>A0A8S5P3F1_9CAUD</name>
<dbReference type="EMBL" id="BK015315">
    <property type="protein sequence ID" value="DAE00979.1"/>
    <property type="molecule type" value="Genomic_DNA"/>
</dbReference>
<feature type="domain" description="DUF6273" evidence="1">
    <location>
        <begin position="15"/>
        <end position="57"/>
    </location>
</feature>
<reference evidence="2" key="1">
    <citation type="journal article" date="2021" name="Proc. Natl. Acad. Sci. U.S.A.">
        <title>A Catalog of Tens of Thousands of Viruses from Human Metagenomes Reveals Hidden Associations with Chronic Diseases.</title>
        <authorList>
            <person name="Tisza M.J."/>
            <person name="Buck C.B."/>
        </authorList>
    </citation>
    <scope>NUCLEOTIDE SEQUENCE</scope>
    <source>
        <strain evidence="2">CtNwR4</strain>
    </source>
</reference>